<dbReference type="EMBL" id="JAGETT010000005">
    <property type="protein sequence ID" value="MBO1919744.1"/>
    <property type="molecule type" value="Genomic_DNA"/>
</dbReference>
<organism evidence="2">
    <name type="scientific">Staphylococcus xylosus</name>
    <dbReference type="NCBI Taxonomy" id="1288"/>
    <lineage>
        <taxon>Bacteria</taxon>
        <taxon>Bacillati</taxon>
        <taxon>Bacillota</taxon>
        <taxon>Bacilli</taxon>
        <taxon>Bacillales</taxon>
        <taxon>Staphylococcaceae</taxon>
        <taxon>Staphylococcus</taxon>
    </lineage>
</organism>
<gene>
    <name evidence="2" type="ORF">J4710_01335</name>
</gene>
<sequence>MKLSYLTIRSRCDYCRKNITILETIPILALFLRGISRCCNRRIEPTWGVTFFDSYILHILFTA</sequence>
<proteinExistence type="predicted"/>
<evidence type="ECO:0000313" key="2">
    <source>
        <dbReference type="EMBL" id="MBO1919744.1"/>
    </source>
</evidence>
<dbReference type="Pfam" id="PF06750">
    <property type="entry name" value="A24_N_bact"/>
    <property type="match status" value="1"/>
</dbReference>
<feature type="domain" description="Prepilin peptidase A24 N-terminal" evidence="1">
    <location>
        <begin position="5"/>
        <end position="47"/>
    </location>
</feature>
<protein>
    <submittedName>
        <fullName evidence="2">Prepilin peptidase</fullName>
    </submittedName>
</protein>
<name>A0A939NCH4_STAXY</name>
<dbReference type="AlphaFoldDB" id="A0A939NCH4"/>
<dbReference type="InterPro" id="IPR010627">
    <property type="entry name" value="Prepilin_pept_A24_N"/>
</dbReference>
<accession>A0A939NCH4</accession>
<evidence type="ECO:0000259" key="1">
    <source>
        <dbReference type="Pfam" id="PF06750"/>
    </source>
</evidence>
<reference evidence="2" key="1">
    <citation type="submission" date="2021-03" db="EMBL/GenBank/DDBJ databases">
        <title>Molecular epidemiology and mechanisms of colistin and carbapenem resistance in Enterobacteriaceae from clinical isolates, the environment and porcine samples in Pretoria, South Africa.</title>
        <authorList>
            <person name="Bogoshi D."/>
            <person name="Mbelle N.M."/>
            <person name="Naidoo V."/>
            <person name="Osei Sekyere J."/>
        </authorList>
    </citation>
    <scope>NUCLEOTIDE SEQUENCE</scope>
    <source>
        <strain evidence="2">ESB009</strain>
    </source>
</reference>
<comment type="caution">
    <text evidence="2">The sequence shown here is derived from an EMBL/GenBank/DDBJ whole genome shotgun (WGS) entry which is preliminary data.</text>
</comment>